<organism evidence="1 2">
    <name type="scientific">Strongyloides papillosus</name>
    <name type="common">Intestinal threadworm</name>
    <dbReference type="NCBI Taxonomy" id="174720"/>
    <lineage>
        <taxon>Eukaryota</taxon>
        <taxon>Metazoa</taxon>
        <taxon>Ecdysozoa</taxon>
        <taxon>Nematoda</taxon>
        <taxon>Chromadorea</taxon>
        <taxon>Rhabditida</taxon>
        <taxon>Tylenchina</taxon>
        <taxon>Panagrolaimomorpha</taxon>
        <taxon>Strongyloidoidea</taxon>
        <taxon>Strongyloididae</taxon>
        <taxon>Strongyloides</taxon>
    </lineage>
</organism>
<dbReference type="GO" id="GO:0061630">
    <property type="term" value="F:ubiquitin protein ligase activity"/>
    <property type="evidence" value="ECO:0007669"/>
    <property type="project" value="InterPro"/>
</dbReference>
<dbReference type="InterPro" id="IPR031890">
    <property type="entry name" value="Fbxo30/Fbxo40"/>
</dbReference>
<dbReference type="STRING" id="174720.A0A0N5BS20"/>
<sequence length="252" mass="29495">MRSTIILLVPYKIDLSIKPYPALFIKGENLECIRKGQSLYPIRCGNVHHRLEHEDHCFYHDEVQTPLMEGMVIKRCVNYEKGCEFYVPIKYPNNGFFAFNDHLQSFVYRPIFNNDVTNSSLHAEDCSDERDFSDYLIDIIPLLTKYLDSADLNCLSATNRSLNYHLSSWFKNERVVHLVDRKWIKKGERKWEPGPFERKFSKVQKRFGFCSDPKIIGPLIDHSQKCPFNVPVIYGNQRVSTLISELHDNSNN</sequence>
<reference evidence="2" key="1">
    <citation type="submission" date="2017-02" db="UniProtKB">
        <authorList>
            <consortium name="WormBaseParasite"/>
        </authorList>
    </citation>
    <scope>IDENTIFICATION</scope>
</reference>
<proteinExistence type="predicted"/>
<dbReference type="PANTHER" id="PTHR15933">
    <property type="entry name" value="PROTEIN CBG16327"/>
    <property type="match status" value="1"/>
</dbReference>
<evidence type="ECO:0000313" key="1">
    <source>
        <dbReference type="Proteomes" id="UP000046392"/>
    </source>
</evidence>
<protein>
    <submittedName>
        <fullName evidence="2">F-box domain-containing protein</fullName>
    </submittedName>
</protein>
<dbReference type="WBParaSite" id="SPAL_0000866600.1">
    <property type="protein sequence ID" value="SPAL_0000866600.1"/>
    <property type="gene ID" value="SPAL_0000866600"/>
</dbReference>
<dbReference type="AlphaFoldDB" id="A0A0N5BS20"/>
<evidence type="ECO:0000313" key="2">
    <source>
        <dbReference type="WBParaSite" id="SPAL_0000866600.1"/>
    </source>
</evidence>
<dbReference type="Proteomes" id="UP000046392">
    <property type="component" value="Unplaced"/>
</dbReference>
<accession>A0A0N5BS20</accession>
<dbReference type="PANTHER" id="PTHR15933:SF20">
    <property type="entry name" value="F-BOX DOMAIN-CONTAINING PROTEIN"/>
    <property type="match status" value="1"/>
</dbReference>
<name>A0A0N5BS20_STREA</name>
<keyword evidence="1" id="KW-1185">Reference proteome</keyword>